<evidence type="ECO:0000313" key="2">
    <source>
        <dbReference type="Proteomes" id="UP000663879"/>
    </source>
</evidence>
<dbReference type="Proteomes" id="UP000663879">
    <property type="component" value="Unassembled WGS sequence"/>
</dbReference>
<name>A0A814C1N7_9BILA</name>
<dbReference type="AlphaFoldDB" id="A0A814C1N7"/>
<dbReference type="PANTHER" id="PTHR46270:SF2">
    <property type="entry name" value="TIR DOMAIN-CONTAINING PROTEIN"/>
    <property type="match status" value="1"/>
</dbReference>
<gene>
    <name evidence="1" type="ORF">OXX778_LOCUS13220</name>
</gene>
<organism evidence="1 2">
    <name type="scientific">Brachionus calyciflorus</name>
    <dbReference type="NCBI Taxonomy" id="104777"/>
    <lineage>
        <taxon>Eukaryota</taxon>
        <taxon>Metazoa</taxon>
        <taxon>Spiralia</taxon>
        <taxon>Gnathifera</taxon>
        <taxon>Rotifera</taxon>
        <taxon>Eurotatoria</taxon>
        <taxon>Monogononta</taxon>
        <taxon>Pseudotrocha</taxon>
        <taxon>Ploima</taxon>
        <taxon>Brachionidae</taxon>
        <taxon>Brachionus</taxon>
    </lineage>
</organism>
<reference evidence="1" key="1">
    <citation type="submission" date="2021-02" db="EMBL/GenBank/DDBJ databases">
        <authorList>
            <person name="Nowell W R."/>
        </authorList>
    </citation>
    <scope>NUCLEOTIDE SEQUENCE</scope>
    <source>
        <strain evidence="1">Ploen Becks lab</strain>
    </source>
</reference>
<sequence length="261" mass="29850">MTSFFNILIAYHTSDEQEAKSLKETLSKNNFESVYLANENEPSCIEIRVEYLKKSSIFIILSSRNYQNEEFCMELANYAKDLKKEIFALNTKLSFRPFGALGAIIASANQKLIELDNESKEENLSNLISCLNEIRTKEGIEGEQIIPKTILPVVNLSFTDKLFDVIVSYHPSQKQNVELVEEGLRNSFFNFELEDSTKSITNVKTCRTLIIVMSDDYEQNYICKSVVNLARSLRKRIIPVAVNRGWKSKSWLGLVTSGKLY</sequence>
<accession>A0A814C1N7</accession>
<keyword evidence="2" id="KW-1185">Reference proteome</keyword>
<proteinExistence type="predicted"/>
<protein>
    <recommendedName>
        <fullName evidence="3">TIR domain-containing protein</fullName>
    </recommendedName>
</protein>
<evidence type="ECO:0008006" key="3">
    <source>
        <dbReference type="Google" id="ProtNLM"/>
    </source>
</evidence>
<dbReference type="EMBL" id="CAJNOC010002501">
    <property type="protein sequence ID" value="CAF0937062.1"/>
    <property type="molecule type" value="Genomic_DNA"/>
</dbReference>
<dbReference type="SUPFAM" id="SSF52200">
    <property type="entry name" value="Toll/Interleukin receptor TIR domain"/>
    <property type="match status" value="2"/>
</dbReference>
<dbReference type="InterPro" id="IPR035897">
    <property type="entry name" value="Toll_tir_struct_dom_sf"/>
</dbReference>
<comment type="caution">
    <text evidence="1">The sequence shown here is derived from an EMBL/GenBank/DDBJ whole genome shotgun (WGS) entry which is preliminary data.</text>
</comment>
<feature type="non-terminal residue" evidence="1">
    <location>
        <position position="261"/>
    </location>
</feature>
<evidence type="ECO:0000313" key="1">
    <source>
        <dbReference type="EMBL" id="CAF0937062.1"/>
    </source>
</evidence>
<dbReference type="PANTHER" id="PTHR46270">
    <property type="entry name" value="ARMADILLO-TYPE FOLD-RELATED"/>
    <property type="match status" value="1"/>
</dbReference>
<dbReference type="Gene3D" id="3.40.50.10140">
    <property type="entry name" value="Toll/interleukin-1 receptor homology (TIR) domain"/>
    <property type="match status" value="1"/>
</dbReference>